<accession>A0ACC1AY59</accession>
<protein>
    <submittedName>
        <fullName evidence="1">Uncharacterized protein</fullName>
    </submittedName>
</protein>
<dbReference type="Proteomes" id="UP001164250">
    <property type="component" value="Chromosome 8"/>
</dbReference>
<name>A0ACC1AY59_9ROSI</name>
<keyword evidence="2" id="KW-1185">Reference proteome</keyword>
<proteinExistence type="predicted"/>
<reference evidence="2" key="1">
    <citation type="journal article" date="2023" name="G3 (Bethesda)">
        <title>Genome assembly and association tests identify interacting loci associated with vigor, precocity, and sex in interspecific pistachio rootstocks.</title>
        <authorList>
            <person name="Palmer W."/>
            <person name="Jacygrad E."/>
            <person name="Sagayaradj S."/>
            <person name="Cavanaugh K."/>
            <person name="Han R."/>
            <person name="Bertier L."/>
            <person name="Beede B."/>
            <person name="Kafkas S."/>
            <person name="Golino D."/>
            <person name="Preece J."/>
            <person name="Michelmore R."/>
        </authorList>
    </citation>
    <scope>NUCLEOTIDE SEQUENCE [LARGE SCALE GENOMIC DNA]</scope>
</reference>
<dbReference type="EMBL" id="CM047904">
    <property type="protein sequence ID" value="KAJ0091572.1"/>
    <property type="molecule type" value="Genomic_DNA"/>
</dbReference>
<organism evidence="1 2">
    <name type="scientific">Pistacia atlantica</name>
    <dbReference type="NCBI Taxonomy" id="434234"/>
    <lineage>
        <taxon>Eukaryota</taxon>
        <taxon>Viridiplantae</taxon>
        <taxon>Streptophyta</taxon>
        <taxon>Embryophyta</taxon>
        <taxon>Tracheophyta</taxon>
        <taxon>Spermatophyta</taxon>
        <taxon>Magnoliopsida</taxon>
        <taxon>eudicotyledons</taxon>
        <taxon>Gunneridae</taxon>
        <taxon>Pentapetalae</taxon>
        <taxon>rosids</taxon>
        <taxon>malvids</taxon>
        <taxon>Sapindales</taxon>
        <taxon>Anacardiaceae</taxon>
        <taxon>Pistacia</taxon>
    </lineage>
</organism>
<sequence>MVKALAVASSSPGRMNFMRIMPSSSRPNYLLNLKLKPTGAALCAPAPLSQEVDVGIICEPCNGRGWLLCDFCQGQKTNVKAQNNRIYRRCPSCRAVGYVLCSKCKVFKCVTFPNYDDGQDLVL</sequence>
<gene>
    <name evidence="1" type="ORF">Patl1_12737</name>
</gene>
<comment type="caution">
    <text evidence="1">The sequence shown here is derived from an EMBL/GenBank/DDBJ whole genome shotgun (WGS) entry which is preliminary data.</text>
</comment>
<evidence type="ECO:0000313" key="1">
    <source>
        <dbReference type="EMBL" id="KAJ0091572.1"/>
    </source>
</evidence>
<evidence type="ECO:0000313" key="2">
    <source>
        <dbReference type="Proteomes" id="UP001164250"/>
    </source>
</evidence>